<keyword evidence="8" id="KW-1185">Reference proteome</keyword>
<dbReference type="AlphaFoldDB" id="D8QL85"/>
<dbReference type="Proteomes" id="UP000007431">
    <property type="component" value="Unassembled WGS sequence"/>
</dbReference>
<dbReference type="SUPFAM" id="SSF144232">
    <property type="entry name" value="HIT/MYND zinc finger-like"/>
    <property type="match status" value="1"/>
</dbReference>
<reference evidence="7 8" key="1">
    <citation type="journal article" date="2010" name="Nat. Biotechnol.">
        <title>Genome sequence of the model mushroom Schizophyllum commune.</title>
        <authorList>
            <person name="Ohm R.A."/>
            <person name="de Jong J.F."/>
            <person name="Lugones L.G."/>
            <person name="Aerts A."/>
            <person name="Kothe E."/>
            <person name="Stajich J.E."/>
            <person name="de Vries R.P."/>
            <person name="Record E."/>
            <person name="Levasseur A."/>
            <person name="Baker S.E."/>
            <person name="Bartholomew K.A."/>
            <person name="Coutinho P.M."/>
            <person name="Erdmann S."/>
            <person name="Fowler T.J."/>
            <person name="Gathman A.C."/>
            <person name="Lombard V."/>
            <person name="Henrissat B."/>
            <person name="Knabe N."/>
            <person name="Kuees U."/>
            <person name="Lilly W.W."/>
            <person name="Lindquist E."/>
            <person name="Lucas S."/>
            <person name="Magnuson J.K."/>
            <person name="Piumi F."/>
            <person name="Raudaskoski M."/>
            <person name="Salamov A."/>
            <person name="Schmutz J."/>
            <person name="Schwarze F.W.M.R."/>
            <person name="vanKuyk P.A."/>
            <person name="Horton J.S."/>
            <person name="Grigoriev I.V."/>
            <person name="Woesten H.A.B."/>
        </authorList>
    </citation>
    <scope>NUCLEOTIDE SEQUENCE [LARGE SCALE GENOMIC DNA]</scope>
    <source>
        <strain evidence="8">H4-8 / FGSC 9210</strain>
    </source>
</reference>
<accession>D8QL85</accession>
<feature type="domain" description="MYND-type" evidence="6">
    <location>
        <begin position="562"/>
        <end position="603"/>
    </location>
</feature>
<feature type="region of interest" description="Disordered" evidence="5">
    <location>
        <begin position="87"/>
        <end position="114"/>
    </location>
</feature>
<dbReference type="VEuPathDB" id="FungiDB:SCHCODRAFT_02603500"/>
<keyword evidence="1" id="KW-0479">Metal-binding</keyword>
<dbReference type="EMBL" id="GL377317">
    <property type="protein sequence ID" value="EFI91561.1"/>
    <property type="molecule type" value="Genomic_DNA"/>
</dbReference>
<dbReference type="Gene3D" id="6.10.140.2220">
    <property type="match status" value="1"/>
</dbReference>
<dbReference type="HOGENOM" id="CLU_452099_0_0_1"/>
<evidence type="ECO:0000256" key="2">
    <source>
        <dbReference type="ARBA" id="ARBA00022771"/>
    </source>
</evidence>
<protein>
    <recommendedName>
        <fullName evidence="6">MYND-type domain-containing protein</fullName>
    </recommendedName>
</protein>
<evidence type="ECO:0000256" key="5">
    <source>
        <dbReference type="SAM" id="MobiDB-lite"/>
    </source>
</evidence>
<keyword evidence="3" id="KW-0862">Zinc</keyword>
<name>D8QL85_SCHCM</name>
<dbReference type="PROSITE" id="PS50865">
    <property type="entry name" value="ZF_MYND_2"/>
    <property type="match status" value="1"/>
</dbReference>
<sequence>MYIAGFQRVCDQLAMDHDGISSRGSDAGSSRSAEAASNHRRVSRSGFEWKVWVRLSNSQLFCGATKFNETSTRRTRCMPTGLCKFPRMPKSEPGATDPTGHTENDGHGLQPAAREAPRVDGSYVARFPLFFLLLWTLTMSTTVFEEVDELSALLASADEALREDATASVDIAVSQIVEIMRDHRPLQRLFAPHPPADQPYATFDLHGPDQSRLLSICTAISSLRTLLNLSKELNRPDMVAFEVDFFLSVFDWIDYLLPLGCEAPLLKLPRARQAWHILTFTEVCLSFLQSFTLSLPKESMFEVLSSGEERATAVFVRVWMNLPRTLKREGAMEFQLARDITNMSTLLLPLHYVTLPSGILRDRFDAEVMRQTHNHPRRLFRAYAVCIRDSLSRAVTESEVIFFGKLLCALMFYSKVPDLGTPLRMPNSLIAALLDALYPPHFSIDSGISELVWYHLSQFAVRSSRSLVYALEHDLFPGLLHLQSTTATPLATPSELYPMMEKLSKSRTAVAAFQSALLRYEASHTTEGCREENKAMMDIYKRQADLFDGAKKLWDELAMCSNAECPSAEDTVDLRACACGEALYCSKACQRAHWTKGWHNIECASRNNRYGEHATGVLQMIWRAKLFIPEYYKGALAHPLALRIPLYVTMEWRDQSERHFQIYVRHDSELPDECISTPQPVIVDFSFEQEGRMRQRRLQFFLEGYAGRIEMPFRLLTQVFIGERVSFET</sequence>
<evidence type="ECO:0000256" key="1">
    <source>
        <dbReference type="ARBA" id="ARBA00022723"/>
    </source>
</evidence>
<evidence type="ECO:0000259" key="6">
    <source>
        <dbReference type="PROSITE" id="PS50865"/>
    </source>
</evidence>
<evidence type="ECO:0000313" key="8">
    <source>
        <dbReference type="Proteomes" id="UP000007431"/>
    </source>
</evidence>
<organism evidence="8">
    <name type="scientific">Schizophyllum commune (strain H4-8 / FGSC 9210)</name>
    <name type="common">Split gill fungus</name>
    <dbReference type="NCBI Taxonomy" id="578458"/>
    <lineage>
        <taxon>Eukaryota</taxon>
        <taxon>Fungi</taxon>
        <taxon>Dikarya</taxon>
        <taxon>Basidiomycota</taxon>
        <taxon>Agaricomycotina</taxon>
        <taxon>Agaricomycetes</taxon>
        <taxon>Agaricomycetidae</taxon>
        <taxon>Agaricales</taxon>
        <taxon>Schizophyllaceae</taxon>
        <taxon>Schizophyllum</taxon>
    </lineage>
</organism>
<dbReference type="InParanoid" id="D8QL85"/>
<dbReference type="Pfam" id="PF01753">
    <property type="entry name" value="zf-MYND"/>
    <property type="match status" value="1"/>
</dbReference>
<evidence type="ECO:0000256" key="4">
    <source>
        <dbReference type="PROSITE-ProRule" id="PRU00134"/>
    </source>
</evidence>
<dbReference type="InterPro" id="IPR002893">
    <property type="entry name" value="Znf_MYND"/>
</dbReference>
<evidence type="ECO:0000313" key="7">
    <source>
        <dbReference type="EMBL" id="EFI91561.1"/>
    </source>
</evidence>
<dbReference type="GO" id="GO:0008270">
    <property type="term" value="F:zinc ion binding"/>
    <property type="evidence" value="ECO:0007669"/>
    <property type="project" value="UniProtKB-KW"/>
</dbReference>
<evidence type="ECO:0000256" key="3">
    <source>
        <dbReference type="ARBA" id="ARBA00022833"/>
    </source>
</evidence>
<keyword evidence="2 4" id="KW-0863">Zinc-finger</keyword>
<gene>
    <name evidence="7" type="ORF">SCHCODRAFT_238670</name>
</gene>
<proteinExistence type="predicted"/>